<dbReference type="Pfam" id="PF04392">
    <property type="entry name" value="ABC_sub_bind"/>
    <property type="match status" value="1"/>
</dbReference>
<gene>
    <name evidence="1" type="ORF">A8C75_19710</name>
</gene>
<reference evidence="1 2" key="2">
    <citation type="journal article" date="2018" name="Int. J. Syst. Evol. Microbiol.">
        <title>Marinobacterium aestuarii sp. nov., a benzene-degrading marine bacterium isolated from estuary sediment.</title>
        <authorList>
            <person name="Bae S.S."/>
            <person name="Jung J."/>
            <person name="Chung D."/>
            <person name="Baek K."/>
        </authorList>
    </citation>
    <scope>NUCLEOTIDE SEQUENCE [LARGE SCALE GENOMIC DNA]</scope>
    <source>
        <strain evidence="1 2">ST58-10</strain>
    </source>
</reference>
<dbReference type="RefSeq" id="WP_067386078.1">
    <property type="nucleotide sequence ID" value="NZ_CP015839.1"/>
</dbReference>
<keyword evidence="2" id="KW-1185">Reference proteome</keyword>
<dbReference type="Proteomes" id="UP000078070">
    <property type="component" value="Chromosome"/>
</dbReference>
<proteinExistence type="predicted"/>
<protein>
    <recommendedName>
        <fullName evidence="3">ABC transporter substrate-binding protein</fullName>
    </recommendedName>
</protein>
<dbReference type="EMBL" id="CP015839">
    <property type="protein sequence ID" value="ANG64476.1"/>
    <property type="molecule type" value="Genomic_DNA"/>
</dbReference>
<name>A0A1A9F2M9_9GAMM</name>
<reference evidence="2" key="1">
    <citation type="submission" date="2016-05" db="EMBL/GenBank/DDBJ databases">
        <authorList>
            <person name="Baek K."/>
            <person name="Yang S.-J."/>
        </authorList>
    </citation>
    <scope>NUCLEOTIDE SEQUENCE [LARGE SCALE GENOMIC DNA]</scope>
    <source>
        <strain evidence="2">ST58-10</strain>
    </source>
</reference>
<evidence type="ECO:0000313" key="2">
    <source>
        <dbReference type="Proteomes" id="UP000078070"/>
    </source>
</evidence>
<sequence>MFILWLTGTSAVAEPLALMSEDSALYRLVAEEIRLSAQKPLALYSTDSMPSQERLDQAINIAIGARACEQLLQHNGHADLICTFIPRTTFESLSTLYDNGQRRLSAVYLDQPLQRQLRLAHLLVPDAKSIGTMFGPFSTASQQLFDDASRREQLTPLSITLDETDNPIERLTPLIQQSDVFLALPDRALFNRATAKWLLYITLQQKVPVIGFSKTYVEAGALAAVYSTPAQIGRQTGELLRELDLSRPLPPPVYPKYYNVSSNPIVARTLELPEPDDLALHRQLEDGTE</sequence>
<dbReference type="Gene3D" id="3.40.50.2300">
    <property type="match status" value="1"/>
</dbReference>
<dbReference type="PANTHER" id="PTHR35271">
    <property type="entry name" value="ABC TRANSPORTER, SUBSTRATE-BINDING LIPOPROTEIN-RELATED"/>
    <property type="match status" value="1"/>
</dbReference>
<dbReference type="InterPro" id="IPR007487">
    <property type="entry name" value="ABC_transpt-TYRBP-like"/>
</dbReference>
<accession>A0A1A9F2M9</accession>
<dbReference type="STRING" id="1821621.A8C75_19710"/>
<organism evidence="1 2">
    <name type="scientific">Marinobacterium aestuarii</name>
    <dbReference type="NCBI Taxonomy" id="1821621"/>
    <lineage>
        <taxon>Bacteria</taxon>
        <taxon>Pseudomonadati</taxon>
        <taxon>Pseudomonadota</taxon>
        <taxon>Gammaproteobacteria</taxon>
        <taxon>Oceanospirillales</taxon>
        <taxon>Oceanospirillaceae</taxon>
        <taxon>Marinobacterium</taxon>
    </lineage>
</organism>
<evidence type="ECO:0008006" key="3">
    <source>
        <dbReference type="Google" id="ProtNLM"/>
    </source>
</evidence>
<dbReference type="KEGG" id="mars:A8C75_19710"/>
<dbReference type="OrthoDB" id="9178917at2"/>
<evidence type="ECO:0000313" key="1">
    <source>
        <dbReference type="EMBL" id="ANG64476.1"/>
    </source>
</evidence>
<dbReference type="AlphaFoldDB" id="A0A1A9F2M9"/>
<dbReference type="PANTHER" id="PTHR35271:SF1">
    <property type="entry name" value="ABC TRANSPORTER, SUBSTRATE-BINDING LIPOPROTEIN"/>
    <property type="match status" value="1"/>
</dbReference>